<protein>
    <submittedName>
        <fullName evidence="1">Uncharacterized protein</fullName>
    </submittedName>
</protein>
<evidence type="ECO:0000313" key="1">
    <source>
        <dbReference type="EMBL" id="GFR84365.1"/>
    </source>
</evidence>
<organism evidence="1 2">
    <name type="scientific">Elysia marginata</name>
    <dbReference type="NCBI Taxonomy" id="1093978"/>
    <lineage>
        <taxon>Eukaryota</taxon>
        <taxon>Metazoa</taxon>
        <taxon>Spiralia</taxon>
        <taxon>Lophotrochozoa</taxon>
        <taxon>Mollusca</taxon>
        <taxon>Gastropoda</taxon>
        <taxon>Heterobranchia</taxon>
        <taxon>Euthyneura</taxon>
        <taxon>Panpulmonata</taxon>
        <taxon>Sacoglossa</taxon>
        <taxon>Placobranchoidea</taxon>
        <taxon>Plakobranchidae</taxon>
        <taxon>Elysia</taxon>
    </lineage>
</organism>
<evidence type="ECO:0000313" key="2">
    <source>
        <dbReference type="Proteomes" id="UP000762676"/>
    </source>
</evidence>
<comment type="caution">
    <text evidence="1">The sequence shown here is derived from an EMBL/GenBank/DDBJ whole genome shotgun (WGS) entry which is preliminary data.</text>
</comment>
<keyword evidence="2" id="KW-1185">Reference proteome</keyword>
<accession>A0AAV4GIX9</accession>
<dbReference type="EMBL" id="BMAT01001382">
    <property type="protein sequence ID" value="GFR84365.1"/>
    <property type="molecule type" value="Genomic_DNA"/>
</dbReference>
<dbReference type="AlphaFoldDB" id="A0AAV4GIX9"/>
<reference evidence="1 2" key="1">
    <citation type="journal article" date="2021" name="Elife">
        <title>Chloroplast acquisition without the gene transfer in kleptoplastic sea slugs, Plakobranchus ocellatus.</title>
        <authorList>
            <person name="Maeda T."/>
            <person name="Takahashi S."/>
            <person name="Yoshida T."/>
            <person name="Shimamura S."/>
            <person name="Takaki Y."/>
            <person name="Nagai Y."/>
            <person name="Toyoda A."/>
            <person name="Suzuki Y."/>
            <person name="Arimoto A."/>
            <person name="Ishii H."/>
            <person name="Satoh N."/>
            <person name="Nishiyama T."/>
            <person name="Hasebe M."/>
            <person name="Maruyama T."/>
            <person name="Minagawa J."/>
            <person name="Obokata J."/>
            <person name="Shigenobu S."/>
        </authorList>
    </citation>
    <scope>NUCLEOTIDE SEQUENCE [LARGE SCALE GENOMIC DNA]</scope>
</reference>
<name>A0AAV4GIX9_9GAST</name>
<sequence length="95" mass="10309">MILFLLLQTDMNIVEQELEVDTLNLKEEATVRNPGSGSDAWHSVEKLMSWCLSSRYHGSLLGDPSAGHKVATSDSELDIAQDNDAAAPVIVVLVT</sequence>
<gene>
    <name evidence="1" type="ORF">ElyMa_000670100</name>
</gene>
<proteinExistence type="predicted"/>
<dbReference type="Proteomes" id="UP000762676">
    <property type="component" value="Unassembled WGS sequence"/>
</dbReference>